<evidence type="ECO:0000313" key="1">
    <source>
        <dbReference type="EMBL" id="EAN76517.1"/>
    </source>
</evidence>
<dbReference type="InParanoid" id="Q38FA3"/>
<keyword evidence="2" id="KW-1185">Reference proteome</keyword>
<organism evidence="1 2">
    <name type="scientific">Trypanosoma brucei brucei (strain 927/4 GUTat10.1)</name>
    <dbReference type="NCBI Taxonomy" id="185431"/>
    <lineage>
        <taxon>Eukaryota</taxon>
        <taxon>Discoba</taxon>
        <taxon>Euglenozoa</taxon>
        <taxon>Kinetoplastea</taxon>
        <taxon>Metakinetoplastina</taxon>
        <taxon>Trypanosomatida</taxon>
        <taxon>Trypanosomatidae</taxon>
        <taxon>Trypanosoma</taxon>
    </lineage>
</organism>
<dbReference type="RefSeq" id="XP_803742.1">
    <property type="nucleotide sequence ID" value="XM_798649.1"/>
</dbReference>
<dbReference type="PaxDb" id="5691-EAN76517"/>
<dbReference type="Proteomes" id="UP000008524">
    <property type="component" value="Chromosome 9"/>
</dbReference>
<protein>
    <submittedName>
        <fullName evidence="1">Uncharacterized protein</fullName>
    </submittedName>
</protein>
<accession>Q38FA3</accession>
<dbReference type="EMBL" id="CM000207">
    <property type="protein sequence ID" value="EAN76517.1"/>
    <property type="molecule type" value="Genomic_DNA"/>
</dbReference>
<dbReference type="KEGG" id="tbr:Tb09.v1.0170"/>
<reference evidence="1 2" key="2">
    <citation type="journal article" date="2005" name="Science">
        <title>The genome of the African trypanosome Trypanosoma brucei.</title>
        <authorList>
            <person name="Berriman M."/>
            <person name="Ghedin E."/>
            <person name="Hertz-Fowler C."/>
            <person name="Blandin G."/>
            <person name="Renauld H."/>
            <person name="Bartholomeu D.C."/>
            <person name="Lennard N.J."/>
            <person name="Caler E."/>
            <person name="Hamlin N.E."/>
            <person name="Haas B."/>
            <person name="Bohme U."/>
            <person name="Hannick L."/>
            <person name="Aslett M.A."/>
            <person name="Shallom J."/>
            <person name="Marcello L."/>
            <person name="Hou L."/>
            <person name="Wickstead B."/>
            <person name="Alsmark U.C."/>
            <person name="Arrowsmith C."/>
            <person name="Atkin R.J."/>
            <person name="Barron A.J."/>
            <person name="Bringaud F."/>
            <person name="Brooks K."/>
            <person name="Carrington M."/>
            <person name="Cherevach I."/>
            <person name="Chillingworth T.J."/>
            <person name="Churcher C."/>
            <person name="Clark L.N."/>
            <person name="Corton C.H."/>
            <person name="Cronin A."/>
            <person name="Davies R.M."/>
            <person name="Doggett J."/>
            <person name="Djikeng A."/>
            <person name="Feldblyum T."/>
            <person name="Field M.C."/>
            <person name="Fraser A."/>
            <person name="Goodhead I."/>
            <person name="Hance Z."/>
            <person name="Harper D."/>
            <person name="Harris B.R."/>
            <person name="Hauser H."/>
            <person name="Hostetler J."/>
            <person name="Ivens A."/>
            <person name="Jagels K."/>
            <person name="Johnson D."/>
            <person name="Johnson J."/>
            <person name="Jones K."/>
            <person name="Kerhornou A.X."/>
            <person name="Koo H."/>
            <person name="Larke N."/>
            <person name="Landfear S."/>
            <person name="Larkin C."/>
            <person name="Leech V."/>
            <person name="Line A."/>
            <person name="Lord A."/>
            <person name="Macleod A."/>
            <person name="Mooney P.J."/>
            <person name="Moule S."/>
            <person name="Martin D.M."/>
            <person name="Morgan G.W."/>
            <person name="Mungall K."/>
            <person name="Norbertczak H."/>
            <person name="Ormond D."/>
            <person name="Pai G."/>
            <person name="Peacock C.S."/>
            <person name="Peterson J."/>
            <person name="Quail M.A."/>
            <person name="Rabbinowitsch E."/>
            <person name="Rajandream M.A."/>
            <person name="Reitter C."/>
            <person name="Salzberg S.L."/>
            <person name="Sanders M."/>
            <person name="Schobel S."/>
            <person name="Sharp S."/>
            <person name="Simmonds M."/>
            <person name="Simpson A.J."/>
            <person name="Tallon L."/>
            <person name="Turner C.M."/>
            <person name="Tait A."/>
            <person name="Tivey A.R."/>
            <person name="Van Aken S."/>
            <person name="Walker D."/>
            <person name="Wanless D."/>
            <person name="Wang S."/>
            <person name="White B."/>
            <person name="White O."/>
            <person name="Whitehead S."/>
            <person name="Woodward J."/>
            <person name="Wortman J."/>
            <person name="Adams M.D."/>
            <person name="Embley T.M."/>
            <person name="Gull K."/>
            <person name="Ullu E."/>
            <person name="Barry J.D."/>
            <person name="Fairlamb A.H."/>
            <person name="Opperdoes F."/>
            <person name="Barrell B.G."/>
            <person name="Donelson J.E."/>
            <person name="Hall N."/>
            <person name="Fraser C.M."/>
            <person name="Melville S.E."/>
            <person name="El-Sayed N.M."/>
        </authorList>
    </citation>
    <scope>NUCLEOTIDE SEQUENCE [LARGE SCALE GENOMIC DNA]</scope>
    <source>
        <strain evidence="1 2">927/4 GUTat10.1</strain>
    </source>
</reference>
<proteinExistence type="predicted"/>
<sequence length="44" mass="4958">MLPLLHQMTGSPTPIPALSPPSVGAPYPYFRSYLFSLSKRLRLR</sequence>
<evidence type="ECO:0000313" key="2">
    <source>
        <dbReference type="Proteomes" id="UP000008524"/>
    </source>
</evidence>
<gene>
    <name evidence="1" type="ORF">Tb09.v1.0170</name>
</gene>
<name>Q38FA3_TRYB2</name>
<reference evidence="1 2" key="1">
    <citation type="journal article" date="2005" name="Science">
        <title>Comparative genomics of trypanosomatid parasitic protozoa.</title>
        <authorList>
            <person name="El-Sayed N.M."/>
            <person name="Myler P.J."/>
            <person name="Blandin G."/>
            <person name="Berriman M."/>
            <person name="Crabtree J."/>
            <person name="Aggarwal G."/>
            <person name="Caler E."/>
            <person name="Renauld H."/>
            <person name="Worthey E.A."/>
            <person name="Hertz-Fowler C."/>
            <person name="Ghedin E."/>
            <person name="Peacock C."/>
            <person name="Bartholomeu D.C."/>
            <person name="Haas B.J."/>
            <person name="Tran A.N."/>
            <person name="Wortman J.R."/>
            <person name="Alsmark U.C."/>
            <person name="Angiuoli S."/>
            <person name="Anupama A."/>
            <person name="Badger J."/>
            <person name="Bringaud F."/>
            <person name="Cadag E."/>
            <person name="Carlton J.M."/>
            <person name="Cerqueira G.C."/>
            <person name="Creasy T."/>
            <person name="Delcher A.L."/>
            <person name="Djikeng A."/>
            <person name="Embley T.M."/>
            <person name="Hauser C."/>
            <person name="Ivens A.C."/>
            <person name="Kummerfeld S.K."/>
            <person name="Pereira-Leal J.B."/>
            <person name="Nilsson D."/>
            <person name="Peterson J."/>
            <person name="Salzberg S.L."/>
            <person name="Shallom J."/>
            <person name="Silva J.C."/>
            <person name="Sundaram J."/>
            <person name="Westenberger S."/>
            <person name="White O."/>
            <person name="Melville S.E."/>
            <person name="Donelson J.E."/>
            <person name="Andersson B."/>
            <person name="Stuart K.D."/>
            <person name="Hall N."/>
        </authorList>
    </citation>
    <scope>NUCLEOTIDE SEQUENCE [LARGE SCALE GENOMIC DNA]</scope>
    <source>
        <strain evidence="1 2">927/4 GUTat10.1</strain>
    </source>
</reference>
<dbReference type="AlphaFoldDB" id="Q38FA3"/>
<dbReference type="GeneID" id="3659988"/>